<dbReference type="EC" id="2.3.1.225" evidence="7"/>
<dbReference type="GeneID" id="7194705"/>
<dbReference type="OrthoDB" id="331948at2759"/>
<evidence type="ECO:0000313" key="11">
    <source>
        <dbReference type="Proteomes" id="UP000000759"/>
    </source>
</evidence>
<reference evidence="11" key="2">
    <citation type="submission" date="2008-08" db="EMBL/GenBank/DDBJ databases">
        <authorList>
            <consortium name="Diatom Consortium"/>
            <person name="Grigoriev I."/>
            <person name="Grimwood J."/>
            <person name="Kuo A."/>
            <person name="Otillar R.P."/>
            <person name="Salamov A."/>
            <person name="Detter J.C."/>
            <person name="Lindquist E."/>
            <person name="Shapiro H."/>
            <person name="Lucas S."/>
            <person name="Glavina del Rio T."/>
            <person name="Pitluck S."/>
            <person name="Rokhsar D."/>
            <person name="Bowler C."/>
        </authorList>
    </citation>
    <scope>GENOME REANNOTATION</scope>
    <source>
        <strain evidence="11">CCAP 1055/1</strain>
    </source>
</reference>
<feature type="transmembrane region" description="Helical" evidence="7">
    <location>
        <begin position="157"/>
        <end position="174"/>
    </location>
</feature>
<feature type="transmembrane region" description="Helical" evidence="7">
    <location>
        <begin position="132"/>
        <end position="151"/>
    </location>
</feature>
<evidence type="ECO:0000256" key="5">
    <source>
        <dbReference type="ARBA" id="ARBA00023136"/>
    </source>
</evidence>
<evidence type="ECO:0000259" key="9">
    <source>
        <dbReference type="Pfam" id="PF01529"/>
    </source>
</evidence>
<dbReference type="Pfam" id="PF01529">
    <property type="entry name" value="DHHC"/>
    <property type="match status" value="1"/>
</dbReference>
<gene>
    <name evidence="10" type="ORF">PHATRDRAFT_48525</name>
</gene>
<dbReference type="InterPro" id="IPR039859">
    <property type="entry name" value="PFA4/ZDH16/20/ERF2-like"/>
</dbReference>
<comment type="catalytic activity">
    <reaction evidence="7">
        <text>L-cysteinyl-[protein] + hexadecanoyl-CoA = S-hexadecanoyl-L-cysteinyl-[protein] + CoA</text>
        <dbReference type="Rhea" id="RHEA:36683"/>
        <dbReference type="Rhea" id="RHEA-COMP:10131"/>
        <dbReference type="Rhea" id="RHEA-COMP:11032"/>
        <dbReference type="ChEBI" id="CHEBI:29950"/>
        <dbReference type="ChEBI" id="CHEBI:57287"/>
        <dbReference type="ChEBI" id="CHEBI:57379"/>
        <dbReference type="ChEBI" id="CHEBI:74151"/>
        <dbReference type="EC" id="2.3.1.225"/>
    </reaction>
</comment>
<feature type="region of interest" description="Disordered" evidence="8">
    <location>
        <begin position="1"/>
        <end position="65"/>
    </location>
</feature>
<feature type="compositionally biased region" description="Polar residues" evidence="8">
    <location>
        <begin position="388"/>
        <end position="397"/>
    </location>
</feature>
<dbReference type="GO" id="GO:0019706">
    <property type="term" value="F:protein-cysteine S-palmitoyltransferase activity"/>
    <property type="evidence" value="ECO:0007669"/>
    <property type="project" value="UniProtKB-EC"/>
</dbReference>
<dbReference type="RefSeq" id="XP_002183032.1">
    <property type="nucleotide sequence ID" value="XM_002182996.1"/>
</dbReference>
<reference evidence="10 11" key="1">
    <citation type="journal article" date="2008" name="Nature">
        <title>The Phaeodactylum genome reveals the evolutionary history of diatom genomes.</title>
        <authorList>
            <person name="Bowler C."/>
            <person name="Allen A.E."/>
            <person name="Badger J.H."/>
            <person name="Grimwood J."/>
            <person name="Jabbari K."/>
            <person name="Kuo A."/>
            <person name="Maheswari U."/>
            <person name="Martens C."/>
            <person name="Maumus F."/>
            <person name="Otillar R.P."/>
            <person name="Rayko E."/>
            <person name="Salamov A."/>
            <person name="Vandepoele K."/>
            <person name="Beszteri B."/>
            <person name="Gruber A."/>
            <person name="Heijde M."/>
            <person name="Katinka M."/>
            <person name="Mock T."/>
            <person name="Valentin K."/>
            <person name="Verret F."/>
            <person name="Berges J.A."/>
            <person name="Brownlee C."/>
            <person name="Cadoret J.P."/>
            <person name="Chiovitti A."/>
            <person name="Choi C.J."/>
            <person name="Coesel S."/>
            <person name="De Martino A."/>
            <person name="Detter J.C."/>
            <person name="Durkin C."/>
            <person name="Falciatore A."/>
            <person name="Fournet J."/>
            <person name="Haruta M."/>
            <person name="Huysman M.J."/>
            <person name="Jenkins B.D."/>
            <person name="Jiroutova K."/>
            <person name="Jorgensen R.E."/>
            <person name="Joubert Y."/>
            <person name="Kaplan A."/>
            <person name="Kroger N."/>
            <person name="Kroth P.G."/>
            <person name="La Roche J."/>
            <person name="Lindquist E."/>
            <person name="Lommer M."/>
            <person name="Martin-Jezequel V."/>
            <person name="Lopez P.J."/>
            <person name="Lucas S."/>
            <person name="Mangogna M."/>
            <person name="McGinnis K."/>
            <person name="Medlin L.K."/>
            <person name="Montsant A."/>
            <person name="Oudot-Le Secq M.P."/>
            <person name="Napoli C."/>
            <person name="Obornik M."/>
            <person name="Parker M.S."/>
            <person name="Petit J.L."/>
            <person name="Porcel B.M."/>
            <person name="Poulsen N."/>
            <person name="Robison M."/>
            <person name="Rychlewski L."/>
            <person name="Rynearson T.A."/>
            <person name="Schmutz J."/>
            <person name="Shapiro H."/>
            <person name="Siaut M."/>
            <person name="Stanley M."/>
            <person name="Sussman M.R."/>
            <person name="Taylor A.R."/>
            <person name="Vardi A."/>
            <person name="von Dassow P."/>
            <person name="Vyverman W."/>
            <person name="Willis A."/>
            <person name="Wyrwicz L.S."/>
            <person name="Rokhsar D.S."/>
            <person name="Weissenbach J."/>
            <person name="Armbrust E.V."/>
            <person name="Green B.R."/>
            <person name="Van de Peer Y."/>
            <person name="Grigoriev I.V."/>
        </authorList>
    </citation>
    <scope>NUCLEOTIDE SEQUENCE [LARGE SCALE GENOMIC DNA]</scope>
    <source>
        <strain evidence="10 11">CCAP 1055/1</strain>
    </source>
</reference>
<keyword evidence="4 7" id="KW-1133">Transmembrane helix</keyword>
<keyword evidence="11" id="KW-1185">Reference proteome</keyword>
<feature type="domain" description="Palmitoyltransferase DHHC" evidence="9">
    <location>
        <begin position="202"/>
        <end position="328"/>
    </location>
</feature>
<keyword evidence="2 7" id="KW-0808">Transferase</keyword>
<dbReference type="PROSITE" id="PS50216">
    <property type="entry name" value="DHHC"/>
    <property type="match status" value="1"/>
</dbReference>
<name>B7G7K0_PHATC</name>
<dbReference type="GO" id="GO:0016020">
    <property type="term" value="C:membrane"/>
    <property type="evidence" value="ECO:0007669"/>
    <property type="project" value="UniProtKB-SubCell"/>
</dbReference>
<evidence type="ECO:0000313" key="10">
    <source>
        <dbReference type="EMBL" id="EEC45250.1"/>
    </source>
</evidence>
<organism evidence="10 11">
    <name type="scientific">Phaeodactylum tricornutum (strain CCAP 1055/1)</name>
    <dbReference type="NCBI Taxonomy" id="556484"/>
    <lineage>
        <taxon>Eukaryota</taxon>
        <taxon>Sar</taxon>
        <taxon>Stramenopiles</taxon>
        <taxon>Ochrophyta</taxon>
        <taxon>Bacillariophyta</taxon>
        <taxon>Bacillariophyceae</taxon>
        <taxon>Bacillariophycidae</taxon>
        <taxon>Naviculales</taxon>
        <taxon>Phaeodactylaceae</taxon>
        <taxon>Phaeodactylum</taxon>
    </lineage>
</organism>
<dbReference type="STRING" id="556484.B7G7K0"/>
<feature type="region of interest" description="Disordered" evidence="8">
    <location>
        <begin position="383"/>
        <end position="417"/>
    </location>
</feature>
<comment type="similarity">
    <text evidence="7">Belongs to the DHHC palmitoyltransferase family.</text>
</comment>
<dbReference type="KEGG" id="pti:PHATRDRAFT_48525"/>
<evidence type="ECO:0000256" key="6">
    <source>
        <dbReference type="ARBA" id="ARBA00023315"/>
    </source>
</evidence>
<dbReference type="HOGENOM" id="CLU_677058_0_0_1"/>
<comment type="subcellular location">
    <subcellularLocation>
        <location evidence="1">Membrane</location>
        <topology evidence="1">Multi-pass membrane protein</topology>
    </subcellularLocation>
</comment>
<keyword evidence="5 7" id="KW-0472">Membrane</keyword>
<dbReference type="InParanoid" id="B7G7K0"/>
<dbReference type="Proteomes" id="UP000000759">
    <property type="component" value="Chromosome 18"/>
</dbReference>
<protein>
    <recommendedName>
        <fullName evidence="7">Palmitoyltransferase</fullName>
        <ecNumber evidence="7">2.3.1.225</ecNumber>
    </recommendedName>
</protein>
<comment type="domain">
    <text evidence="7">The DHHC domain is required for palmitoyltransferase activity.</text>
</comment>
<evidence type="ECO:0000256" key="7">
    <source>
        <dbReference type="RuleBase" id="RU079119"/>
    </source>
</evidence>
<sequence>MMNPSSPPSHGIANATTRQRQRVGGDFPYRDDPNAPPSVRLESFTPGGYGPSHVDAGRGTSMEKTKRLSVSRRCWNTVGDACRRCQHGKRSPHTDDTLYYHDDFNDLPWSCSFGTSDDHGIWLNQSDPAGTIMCLLVWVLIGYSTLTVTLLAQTGGISSASSALYTILAALALASHVKTTLSDPGSVPFSAVPTETQRYAHDKLTMCSQCQTFKPPGSHHCRICNRCISRMDHHCPWMNNCVGVGNFKFFLLFLIYTWTISVLCLLLMGYNYFFCADDTCVFTLVLTQLVRIMTVLSIGSFLFTSSMLMNVTYGVMTGVGTIDRLKKKANGTMAESDEEPIQLHDIFGIGPYYTWPFPTDPCFEDYDRVVGYSTPQRLLREQMRNHSSKSVGGSSWVTGMDGDDSVQTGRDSFGMPV</sequence>
<evidence type="ECO:0000256" key="4">
    <source>
        <dbReference type="ARBA" id="ARBA00022989"/>
    </source>
</evidence>
<dbReference type="PANTHER" id="PTHR12246">
    <property type="entry name" value="PALMITOYLTRANSFERASE ZDHHC16"/>
    <property type="match status" value="1"/>
</dbReference>
<evidence type="ECO:0000256" key="3">
    <source>
        <dbReference type="ARBA" id="ARBA00022692"/>
    </source>
</evidence>
<dbReference type="PaxDb" id="2850-Phatr48525"/>
<accession>B7G7K0</accession>
<keyword evidence="6 7" id="KW-0012">Acyltransferase</keyword>
<dbReference type="eggNOG" id="KOG1311">
    <property type="taxonomic scope" value="Eukaryota"/>
</dbReference>
<keyword evidence="3 7" id="KW-0812">Transmembrane</keyword>
<proteinExistence type="inferred from homology"/>
<evidence type="ECO:0000256" key="8">
    <source>
        <dbReference type="SAM" id="MobiDB-lite"/>
    </source>
</evidence>
<dbReference type="EMBL" id="CM000620">
    <property type="protein sequence ID" value="EEC45250.1"/>
    <property type="molecule type" value="Genomic_DNA"/>
</dbReference>
<dbReference type="AlphaFoldDB" id="B7G7K0"/>
<dbReference type="InterPro" id="IPR001594">
    <property type="entry name" value="Palmitoyltrfase_DHHC"/>
</dbReference>
<evidence type="ECO:0000256" key="2">
    <source>
        <dbReference type="ARBA" id="ARBA00022679"/>
    </source>
</evidence>
<evidence type="ECO:0000256" key="1">
    <source>
        <dbReference type="ARBA" id="ARBA00004141"/>
    </source>
</evidence>
<feature type="transmembrane region" description="Helical" evidence="7">
    <location>
        <begin position="249"/>
        <end position="270"/>
    </location>
</feature>